<sequence>MPECMMRDGKFKGIVPNTVIPEMASKEPINPLTSREAIWRRVLSSYSRAQLSNPDDREAALSGIMKVLEGVFADTCIAGLWRKELPAQLAWKALPFATSTQTYRAPSWSWLSIDGEIEAYASPATKETDSGSLLLPRYVVAELKHIAITRAGESALSPITSGFIRLRGMLHPVTWEKGDATRNGTSLLDLEGH</sequence>
<dbReference type="AlphaFoldDB" id="A0A2J6QIU9"/>
<reference evidence="1 2" key="1">
    <citation type="submission" date="2016-05" db="EMBL/GenBank/DDBJ databases">
        <title>A degradative enzymes factory behind the ericoid mycorrhizal symbiosis.</title>
        <authorList>
            <consortium name="DOE Joint Genome Institute"/>
            <person name="Martino E."/>
            <person name="Morin E."/>
            <person name="Grelet G."/>
            <person name="Kuo A."/>
            <person name="Kohler A."/>
            <person name="Daghino S."/>
            <person name="Barry K."/>
            <person name="Choi C."/>
            <person name="Cichocki N."/>
            <person name="Clum A."/>
            <person name="Copeland A."/>
            <person name="Hainaut M."/>
            <person name="Haridas S."/>
            <person name="Labutti K."/>
            <person name="Lindquist E."/>
            <person name="Lipzen A."/>
            <person name="Khouja H.-R."/>
            <person name="Murat C."/>
            <person name="Ohm R."/>
            <person name="Olson A."/>
            <person name="Spatafora J."/>
            <person name="Veneault-Fourrey C."/>
            <person name="Henrissat B."/>
            <person name="Grigoriev I."/>
            <person name="Martin F."/>
            <person name="Perotto S."/>
        </authorList>
    </citation>
    <scope>NUCLEOTIDE SEQUENCE [LARGE SCALE GENOMIC DNA]</scope>
    <source>
        <strain evidence="1 2">UAMH 7357</strain>
    </source>
</reference>
<dbReference type="EMBL" id="KZ613468">
    <property type="protein sequence ID" value="PMD26174.1"/>
    <property type="molecule type" value="Genomic_DNA"/>
</dbReference>
<protein>
    <recommendedName>
        <fullName evidence="3">Heterokaryon incompatibility domain-containing protein</fullName>
    </recommendedName>
</protein>
<accession>A0A2J6QIU9</accession>
<dbReference type="Proteomes" id="UP000235672">
    <property type="component" value="Unassembled WGS sequence"/>
</dbReference>
<evidence type="ECO:0000313" key="2">
    <source>
        <dbReference type="Proteomes" id="UP000235672"/>
    </source>
</evidence>
<gene>
    <name evidence="1" type="ORF">NA56DRAFT_338755</name>
</gene>
<organism evidence="1 2">
    <name type="scientific">Hyaloscypha hepaticicola</name>
    <dbReference type="NCBI Taxonomy" id="2082293"/>
    <lineage>
        <taxon>Eukaryota</taxon>
        <taxon>Fungi</taxon>
        <taxon>Dikarya</taxon>
        <taxon>Ascomycota</taxon>
        <taxon>Pezizomycotina</taxon>
        <taxon>Leotiomycetes</taxon>
        <taxon>Helotiales</taxon>
        <taxon>Hyaloscyphaceae</taxon>
        <taxon>Hyaloscypha</taxon>
    </lineage>
</organism>
<proteinExistence type="predicted"/>
<dbReference type="PANTHER" id="PTHR33112:SF10">
    <property type="entry name" value="TOL"/>
    <property type="match status" value="1"/>
</dbReference>
<dbReference type="PANTHER" id="PTHR33112">
    <property type="entry name" value="DOMAIN PROTEIN, PUTATIVE-RELATED"/>
    <property type="match status" value="1"/>
</dbReference>
<keyword evidence="2" id="KW-1185">Reference proteome</keyword>
<dbReference type="STRING" id="1745343.A0A2J6QIU9"/>
<name>A0A2J6QIU9_9HELO</name>
<evidence type="ECO:0008006" key="3">
    <source>
        <dbReference type="Google" id="ProtNLM"/>
    </source>
</evidence>
<evidence type="ECO:0000313" key="1">
    <source>
        <dbReference type="EMBL" id="PMD26174.1"/>
    </source>
</evidence>
<dbReference type="OrthoDB" id="5347061at2759"/>